<evidence type="ECO:0000313" key="3">
    <source>
        <dbReference type="EMBL" id="KAA1098265.1"/>
    </source>
</evidence>
<feature type="domain" description="RNase H type-1" evidence="2">
    <location>
        <begin position="75"/>
        <end position="222"/>
    </location>
</feature>
<accession>A0A5B0P9L3</accession>
<dbReference type="InterPro" id="IPR036397">
    <property type="entry name" value="RNaseH_sf"/>
</dbReference>
<feature type="compositionally biased region" description="Low complexity" evidence="1">
    <location>
        <begin position="396"/>
        <end position="413"/>
    </location>
</feature>
<evidence type="ECO:0000313" key="4">
    <source>
        <dbReference type="Proteomes" id="UP000324748"/>
    </source>
</evidence>
<dbReference type="CDD" id="cd09276">
    <property type="entry name" value="Rnase_HI_RT_non_LTR"/>
    <property type="match status" value="1"/>
</dbReference>
<dbReference type="OrthoDB" id="3265969at2759"/>
<name>A0A5B0P9L3_PUCGR</name>
<gene>
    <name evidence="3" type="ORF">PGT21_032144</name>
</gene>
<feature type="region of interest" description="Disordered" evidence="1">
    <location>
        <begin position="384"/>
        <end position="413"/>
    </location>
</feature>
<feature type="region of interest" description="Disordered" evidence="1">
    <location>
        <begin position="310"/>
        <end position="330"/>
    </location>
</feature>
<dbReference type="Gene3D" id="3.30.420.10">
    <property type="entry name" value="Ribonuclease H-like superfamily/Ribonuclease H"/>
    <property type="match status" value="1"/>
</dbReference>
<reference evidence="3 4" key="1">
    <citation type="submission" date="2019-05" db="EMBL/GenBank/DDBJ databases">
        <title>Emergence of the Ug99 lineage of the wheat stem rust pathogen through somatic hybridization.</title>
        <authorList>
            <person name="Li F."/>
            <person name="Upadhyaya N.M."/>
            <person name="Sperschneider J."/>
            <person name="Matny O."/>
            <person name="Nguyen-Phuc H."/>
            <person name="Mago R."/>
            <person name="Raley C."/>
            <person name="Miller M.E."/>
            <person name="Silverstein K.A.T."/>
            <person name="Henningsen E."/>
            <person name="Hirsch C.D."/>
            <person name="Visser B."/>
            <person name="Pretorius Z.A."/>
            <person name="Steffenson B.J."/>
            <person name="Schwessinger B."/>
            <person name="Dodds P.N."/>
            <person name="Figueroa M."/>
        </authorList>
    </citation>
    <scope>NUCLEOTIDE SEQUENCE [LARGE SCALE GENOMIC DNA]</scope>
    <source>
        <strain evidence="3">21-0</strain>
    </source>
</reference>
<dbReference type="InterPro" id="IPR002156">
    <property type="entry name" value="RNaseH_domain"/>
</dbReference>
<dbReference type="GO" id="GO:0003676">
    <property type="term" value="F:nucleic acid binding"/>
    <property type="evidence" value="ECO:0007669"/>
    <property type="project" value="InterPro"/>
</dbReference>
<keyword evidence="4" id="KW-1185">Reference proteome</keyword>
<comment type="caution">
    <text evidence="3">The sequence shown here is derived from an EMBL/GenBank/DDBJ whole genome shotgun (WGS) entry which is preliminary data.</text>
</comment>
<dbReference type="InterPro" id="IPR012337">
    <property type="entry name" value="RNaseH-like_sf"/>
</dbReference>
<dbReference type="Proteomes" id="UP000324748">
    <property type="component" value="Unassembled WGS sequence"/>
</dbReference>
<protein>
    <recommendedName>
        <fullName evidence="2">RNase H type-1 domain-containing protein</fullName>
    </recommendedName>
</protein>
<dbReference type="PROSITE" id="PS50879">
    <property type="entry name" value="RNASE_H_1"/>
    <property type="match status" value="1"/>
</dbReference>
<sequence length="501" mass="55523">MPHYLNWTCILDSNHSPANYSDKHRICFFLDKSFASEEIHLIKDGNRILSAIDLIIDNDNIRKLRLINLYNPPRTFEGIKILSDWLDQHNNRHKGTASAALLNNSISFACRINVAEKASAYEAEVQAINIGLDIISNEAEKNNLPPFNNVNIFSDNQATLQVIANPPLSKSNQSTFIQIFDKLNILITDFHFSISLLILWCPAHVGIPENKKVNQLAKEATEGNTLFDLEQQSRTLSNIQQIINSKFSFVKKKDPIIRNHISLSNIPIKIFNSLNRLERRFSSTIYQLRSGHSPLNDFLFHIDKIDSPDCNQSKEDNSARPGSMEDFPSVLQPLDGQRVSVADTRYPLADTRQCQRIPANGCGFGCGWPLFRKKLAGIRVSQRIPAAGRGDGRLEGSPSGRRGTSTSSTGRTPFQSTRYKYLAGWKETLPAGPLEGGYPRIPARIPAAADGYPPAGADADSDAQMAGKSSRISASARISGCQSTISTPIYPIKQLLEPPVA</sequence>
<evidence type="ECO:0000259" key="2">
    <source>
        <dbReference type="PROSITE" id="PS50879"/>
    </source>
</evidence>
<organism evidence="3 4">
    <name type="scientific">Puccinia graminis f. sp. tritici</name>
    <dbReference type="NCBI Taxonomy" id="56615"/>
    <lineage>
        <taxon>Eukaryota</taxon>
        <taxon>Fungi</taxon>
        <taxon>Dikarya</taxon>
        <taxon>Basidiomycota</taxon>
        <taxon>Pucciniomycotina</taxon>
        <taxon>Pucciniomycetes</taxon>
        <taxon>Pucciniales</taxon>
        <taxon>Pucciniaceae</taxon>
        <taxon>Puccinia</taxon>
    </lineage>
</organism>
<dbReference type="GO" id="GO:0004523">
    <property type="term" value="F:RNA-DNA hybrid ribonuclease activity"/>
    <property type="evidence" value="ECO:0007669"/>
    <property type="project" value="InterPro"/>
</dbReference>
<dbReference type="AlphaFoldDB" id="A0A5B0P9L3"/>
<evidence type="ECO:0000256" key="1">
    <source>
        <dbReference type="SAM" id="MobiDB-lite"/>
    </source>
</evidence>
<dbReference type="EMBL" id="VSWC01000066">
    <property type="protein sequence ID" value="KAA1098265.1"/>
    <property type="molecule type" value="Genomic_DNA"/>
</dbReference>
<proteinExistence type="predicted"/>
<dbReference type="SUPFAM" id="SSF53098">
    <property type="entry name" value="Ribonuclease H-like"/>
    <property type="match status" value="1"/>
</dbReference>